<dbReference type="Gene3D" id="1.10.10.10">
    <property type="entry name" value="Winged helix-like DNA-binding domain superfamily/Winged helix DNA-binding domain"/>
    <property type="match status" value="1"/>
</dbReference>
<dbReference type="PROSITE" id="PS50042">
    <property type="entry name" value="CNMP_BINDING_3"/>
    <property type="match status" value="1"/>
</dbReference>
<dbReference type="SMART" id="SM00419">
    <property type="entry name" value="HTH_CRP"/>
    <property type="match status" value="1"/>
</dbReference>
<keyword evidence="1" id="KW-0805">Transcription regulation</keyword>
<dbReference type="InterPro" id="IPR000595">
    <property type="entry name" value="cNMP-bd_dom"/>
</dbReference>
<dbReference type="CDD" id="cd00038">
    <property type="entry name" value="CAP_ED"/>
    <property type="match status" value="1"/>
</dbReference>
<reference evidence="6 7" key="1">
    <citation type="submission" date="2020-12" db="EMBL/GenBank/DDBJ databases">
        <title>Sphingomonas sp.</title>
        <authorList>
            <person name="Kim M.K."/>
        </authorList>
    </citation>
    <scope>NUCLEOTIDE SEQUENCE [LARGE SCALE GENOMIC DNA]</scope>
    <source>
        <strain evidence="6 7">BT552</strain>
    </source>
</reference>
<comment type="caution">
    <text evidence="6">The sequence shown here is derived from an EMBL/GenBank/DDBJ whole genome shotgun (WGS) entry which is preliminary data.</text>
</comment>
<dbReference type="SUPFAM" id="SSF51206">
    <property type="entry name" value="cAMP-binding domain-like"/>
    <property type="match status" value="1"/>
</dbReference>
<dbReference type="InterPro" id="IPR018490">
    <property type="entry name" value="cNMP-bd_dom_sf"/>
</dbReference>
<gene>
    <name evidence="6" type="ORF">ILT43_12945</name>
</gene>
<dbReference type="EMBL" id="JAFEMC010000003">
    <property type="protein sequence ID" value="MBM6577283.1"/>
    <property type="molecule type" value="Genomic_DNA"/>
</dbReference>
<dbReference type="CDD" id="cd00092">
    <property type="entry name" value="HTH_CRP"/>
    <property type="match status" value="1"/>
</dbReference>
<dbReference type="Proteomes" id="UP000763641">
    <property type="component" value="Unassembled WGS sequence"/>
</dbReference>
<keyword evidence="3" id="KW-0804">Transcription</keyword>
<evidence type="ECO:0000313" key="7">
    <source>
        <dbReference type="Proteomes" id="UP000763641"/>
    </source>
</evidence>
<dbReference type="SMART" id="SM00100">
    <property type="entry name" value="cNMP"/>
    <property type="match status" value="1"/>
</dbReference>
<dbReference type="RefSeq" id="WP_204199377.1">
    <property type="nucleotide sequence ID" value="NZ_JAFEMC010000003.1"/>
</dbReference>
<proteinExistence type="predicted"/>
<dbReference type="InterPro" id="IPR050397">
    <property type="entry name" value="Env_Response_Regulators"/>
</dbReference>
<evidence type="ECO:0000256" key="2">
    <source>
        <dbReference type="ARBA" id="ARBA00023125"/>
    </source>
</evidence>
<feature type="domain" description="Cyclic nucleotide-binding" evidence="4">
    <location>
        <begin position="19"/>
        <end position="122"/>
    </location>
</feature>
<organism evidence="6 7">
    <name type="scientific">Sphingomonas longa</name>
    <dbReference type="NCBI Taxonomy" id="2778730"/>
    <lineage>
        <taxon>Bacteria</taxon>
        <taxon>Pseudomonadati</taxon>
        <taxon>Pseudomonadota</taxon>
        <taxon>Alphaproteobacteria</taxon>
        <taxon>Sphingomonadales</taxon>
        <taxon>Sphingomonadaceae</taxon>
        <taxon>Sphingomonas</taxon>
    </lineage>
</organism>
<keyword evidence="7" id="KW-1185">Reference proteome</keyword>
<sequence>MLLHPPGTPRNALTMRLARYVDLTGHERDALAALIESERRLSAGQLLQEQGGPVDGLFVVQQGWLHSSKRLTTGGRQILRFHYSGDLIGTSSIAWSVAAASLTAVSDCIVATVPKANLGRLFAAHPRLGALLYAVACAEKVAMADRLTTIGRMNALQRLTILLLDVLARLRVTAGGVVDTIELPLTQTDLGDALGLTKVHVNRTFRALEAKSMIRRDGRRVTILDEAGMTAATGFVDRYREVATEWLPNP</sequence>
<name>A0ABS2D8L0_9SPHN</name>
<dbReference type="InterPro" id="IPR036388">
    <property type="entry name" value="WH-like_DNA-bd_sf"/>
</dbReference>
<evidence type="ECO:0000256" key="3">
    <source>
        <dbReference type="ARBA" id="ARBA00023163"/>
    </source>
</evidence>
<protein>
    <submittedName>
        <fullName evidence="6">Crp/Fnr family transcriptional regulator</fullName>
    </submittedName>
</protein>
<dbReference type="SUPFAM" id="SSF46785">
    <property type="entry name" value="Winged helix' DNA-binding domain"/>
    <property type="match status" value="1"/>
</dbReference>
<keyword evidence="2" id="KW-0238">DNA-binding</keyword>
<dbReference type="PANTHER" id="PTHR24567:SF68">
    <property type="entry name" value="DNA-BINDING TRANSCRIPTIONAL DUAL REGULATOR CRP"/>
    <property type="match status" value="1"/>
</dbReference>
<evidence type="ECO:0000313" key="6">
    <source>
        <dbReference type="EMBL" id="MBM6577283.1"/>
    </source>
</evidence>
<dbReference type="Gene3D" id="2.60.120.10">
    <property type="entry name" value="Jelly Rolls"/>
    <property type="match status" value="1"/>
</dbReference>
<dbReference type="InterPro" id="IPR012318">
    <property type="entry name" value="HTH_CRP"/>
</dbReference>
<dbReference type="InterPro" id="IPR036390">
    <property type="entry name" value="WH_DNA-bd_sf"/>
</dbReference>
<evidence type="ECO:0000259" key="4">
    <source>
        <dbReference type="PROSITE" id="PS50042"/>
    </source>
</evidence>
<dbReference type="PROSITE" id="PS51063">
    <property type="entry name" value="HTH_CRP_2"/>
    <property type="match status" value="1"/>
</dbReference>
<dbReference type="PANTHER" id="PTHR24567">
    <property type="entry name" value="CRP FAMILY TRANSCRIPTIONAL REGULATORY PROTEIN"/>
    <property type="match status" value="1"/>
</dbReference>
<evidence type="ECO:0000256" key="1">
    <source>
        <dbReference type="ARBA" id="ARBA00023015"/>
    </source>
</evidence>
<dbReference type="InterPro" id="IPR014710">
    <property type="entry name" value="RmlC-like_jellyroll"/>
</dbReference>
<accession>A0ABS2D8L0</accession>
<feature type="domain" description="HTH crp-type" evidence="5">
    <location>
        <begin position="153"/>
        <end position="227"/>
    </location>
</feature>
<dbReference type="Pfam" id="PF13545">
    <property type="entry name" value="HTH_Crp_2"/>
    <property type="match status" value="1"/>
</dbReference>
<evidence type="ECO:0000259" key="5">
    <source>
        <dbReference type="PROSITE" id="PS51063"/>
    </source>
</evidence>
<dbReference type="Pfam" id="PF00027">
    <property type="entry name" value="cNMP_binding"/>
    <property type="match status" value="1"/>
</dbReference>